<evidence type="ECO:0008006" key="4">
    <source>
        <dbReference type="Google" id="ProtNLM"/>
    </source>
</evidence>
<keyword evidence="1" id="KW-1133">Transmembrane helix</keyword>
<dbReference type="PANTHER" id="PTHR46996">
    <property type="entry name" value="OS05G0488500 PROTEIN"/>
    <property type="match status" value="1"/>
</dbReference>
<evidence type="ECO:0000313" key="3">
    <source>
        <dbReference type="Proteomes" id="UP000594263"/>
    </source>
</evidence>
<feature type="transmembrane region" description="Helical" evidence="1">
    <location>
        <begin position="73"/>
        <end position="98"/>
    </location>
</feature>
<reference evidence="2" key="1">
    <citation type="submission" date="2021-01" db="UniProtKB">
        <authorList>
            <consortium name="EnsemblPlants"/>
        </authorList>
    </citation>
    <scope>IDENTIFICATION</scope>
</reference>
<dbReference type="EnsemblPlants" id="Kaladp0011s1009.1.v1.1">
    <property type="protein sequence ID" value="Kaladp0011s1009.1.v1.1.CDS.1"/>
    <property type="gene ID" value="Kaladp0011s1009.v1.1"/>
</dbReference>
<dbReference type="AlphaFoldDB" id="A0A7N0RII1"/>
<dbReference type="Gramene" id="Kaladp0011s1009.1.v1.1">
    <property type="protein sequence ID" value="Kaladp0011s1009.1.v1.1.CDS.1"/>
    <property type="gene ID" value="Kaladp0011s1009.v1.1"/>
</dbReference>
<keyword evidence="1" id="KW-0472">Membrane</keyword>
<keyword evidence="1" id="KW-0812">Transmembrane</keyword>
<feature type="transmembrane region" description="Helical" evidence="1">
    <location>
        <begin position="118"/>
        <end position="138"/>
    </location>
</feature>
<evidence type="ECO:0000256" key="1">
    <source>
        <dbReference type="SAM" id="Phobius"/>
    </source>
</evidence>
<protein>
    <recommendedName>
        <fullName evidence="4">Ribosomal protein L34e superfamily protein</fullName>
    </recommendedName>
</protein>
<dbReference type="Proteomes" id="UP000594263">
    <property type="component" value="Unplaced"/>
</dbReference>
<dbReference type="PANTHER" id="PTHR46996:SF6">
    <property type="entry name" value="OS05G0488500 PROTEIN"/>
    <property type="match status" value="1"/>
</dbReference>
<dbReference type="OMA" id="RANCHTS"/>
<name>A0A7N0RII1_KALFE</name>
<proteinExistence type="predicted"/>
<organism evidence="2 3">
    <name type="scientific">Kalanchoe fedtschenkoi</name>
    <name type="common">Lavender scallops</name>
    <name type="synonym">South American air plant</name>
    <dbReference type="NCBI Taxonomy" id="63787"/>
    <lineage>
        <taxon>Eukaryota</taxon>
        <taxon>Viridiplantae</taxon>
        <taxon>Streptophyta</taxon>
        <taxon>Embryophyta</taxon>
        <taxon>Tracheophyta</taxon>
        <taxon>Spermatophyta</taxon>
        <taxon>Magnoliopsida</taxon>
        <taxon>eudicotyledons</taxon>
        <taxon>Gunneridae</taxon>
        <taxon>Pentapetalae</taxon>
        <taxon>Saxifragales</taxon>
        <taxon>Crassulaceae</taxon>
        <taxon>Kalanchoe</taxon>
    </lineage>
</organism>
<accession>A0A7N0RII1</accession>
<keyword evidence="3" id="KW-1185">Reference proteome</keyword>
<evidence type="ECO:0000313" key="2">
    <source>
        <dbReference type="EnsemblPlants" id="Kaladp0011s1009.1.v1.1.CDS.1"/>
    </source>
</evidence>
<sequence length="236" mass="26288">MSLPVVDGRSLVEFCRAYEQHRKNAAFNNSPVNHHHRSRSNRANCHTSRCGVCLDGLADSFCDQFTFSAVIDILLLLVVIGALAVLVLPYLTFLVHQASEIFLVACFLVGDLMNDVPLSYLACSVVGFFGAVILWAFLTLKSQKCGKPYCKGLRKSVEFDIQLETEQCIKCYPPASREAFGAWPVELGEDRKELEAELKKMAPINGRTVLIFRAPCGCLTGRMEVWGPKKVSRIKK</sequence>